<organism evidence="10 11">
    <name type="scientific">Microbacterium jejuense</name>
    <dbReference type="NCBI Taxonomy" id="1263637"/>
    <lineage>
        <taxon>Bacteria</taxon>
        <taxon>Bacillati</taxon>
        <taxon>Actinomycetota</taxon>
        <taxon>Actinomycetes</taxon>
        <taxon>Micrococcales</taxon>
        <taxon>Microbacteriaceae</taxon>
        <taxon>Microbacterium</taxon>
    </lineage>
</organism>
<evidence type="ECO:0000256" key="4">
    <source>
        <dbReference type="ARBA" id="ARBA00022679"/>
    </source>
</evidence>
<proteinExistence type="inferred from homology"/>
<dbReference type="SUPFAM" id="SSF52540">
    <property type="entry name" value="P-loop containing nucleoside triphosphate hydrolases"/>
    <property type="match status" value="1"/>
</dbReference>
<comment type="pathway">
    <text evidence="1">Carbohydrate acid metabolism.</text>
</comment>
<name>A0ABS7HS04_9MICO</name>
<dbReference type="EC" id="2.7.1.12" evidence="3 9"/>
<dbReference type="NCBIfam" id="TIGR01313">
    <property type="entry name" value="therm_gnt_kin"/>
    <property type="match status" value="1"/>
</dbReference>
<keyword evidence="5 9" id="KW-0547">Nucleotide-binding</keyword>
<evidence type="ECO:0000256" key="2">
    <source>
        <dbReference type="ARBA" id="ARBA00008420"/>
    </source>
</evidence>
<reference evidence="10 11" key="1">
    <citation type="journal article" date="2021" name="MBio">
        <title>Poor Competitiveness of Bradyrhizobium in Pigeon Pea Root Colonization in Indian Soils.</title>
        <authorList>
            <person name="Chalasani D."/>
            <person name="Basu A."/>
            <person name="Pullabhotla S.V.S.R.N."/>
            <person name="Jorrin B."/>
            <person name="Neal A.L."/>
            <person name="Poole P.S."/>
            <person name="Podile A.R."/>
            <person name="Tkacz A."/>
        </authorList>
    </citation>
    <scope>NUCLEOTIDE SEQUENCE [LARGE SCALE GENOMIC DNA]</scope>
    <source>
        <strain evidence="10 11">HU14</strain>
    </source>
</reference>
<evidence type="ECO:0000256" key="9">
    <source>
        <dbReference type="RuleBase" id="RU363066"/>
    </source>
</evidence>
<evidence type="ECO:0000256" key="6">
    <source>
        <dbReference type="ARBA" id="ARBA00022777"/>
    </source>
</evidence>
<evidence type="ECO:0000256" key="5">
    <source>
        <dbReference type="ARBA" id="ARBA00022741"/>
    </source>
</evidence>
<dbReference type="Gene3D" id="3.40.50.300">
    <property type="entry name" value="P-loop containing nucleotide triphosphate hydrolases"/>
    <property type="match status" value="1"/>
</dbReference>
<keyword evidence="11" id="KW-1185">Reference proteome</keyword>
<evidence type="ECO:0000256" key="3">
    <source>
        <dbReference type="ARBA" id="ARBA00012054"/>
    </source>
</evidence>
<dbReference type="InterPro" id="IPR006001">
    <property type="entry name" value="Therm_gnt_kin"/>
</dbReference>
<comment type="similarity">
    <text evidence="2 9">Belongs to the gluconokinase GntK/GntV family.</text>
</comment>
<comment type="caution">
    <text evidence="10">The sequence shown here is derived from an EMBL/GenBank/DDBJ whole genome shotgun (WGS) entry which is preliminary data.</text>
</comment>
<accession>A0ABS7HS04</accession>
<evidence type="ECO:0000256" key="7">
    <source>
        <dbReference type="ARBA" id="ARBA00022840"/>
    </source>
</evidence>
<protein>
    <recommendedName>
        <fullName evidence="3 9">Gluconokinase</fullName>
        <ecNumber evidence="3 9">2.7.1.12</ecNumber>
    </recommendedName>
</protein>
<dbReference type="RefSeq" id="WP_220302360.1">
    <property type="nucleotide sequence ID" value="NZ_JAEUAW010000023.1"/>
</dbReference>
<dbReference type="PANTHER" id="PTHR43442">
    <property type="entry name" value="GLUCONOKINASE-RELATED"/>
    <property type="match status" value="1"/>
</dbReference>
<evidence type="ECO:0000256" key="1">
    <source>
        <dbReference type="ARBA" id="ARBA00004761"/>
    </source>
</evidence>
<dbReference type="EMBL" id="JAEUAW010000023">
    <property type="protein sequence ID" value="MBW9095658.1"/>
    <property type="molecule type" value="Genomic_DNA"/>
</dbReference>
<dbReference type="InterPro" id="IPR027417">
    <property type="entry name" value="P-loop_NTPase"/>
</dbReference>
<keyword evidence="4 9" id="KW-0808">Transferase</keyword>
<dbReference type="CDD" id="cd02021">
    <property type="entry name" value="GntK"/>
    <property type="match status" value="1"/>
</dbReference>
<keyword evidence="7 9" id="KW-0067">ATP-binding</keyword>
<keyword evidence="6 9" id="KW-0418">Kinase</keyword>
<dbReference type="Proteomes" id="UP001196843">
    <property type="component" value="Unassembled WGS sequence"/>
</dbReference>
<dbReference type="PANTHER" id="PTHR43442:SF3">
    <property type="entry name" value="GLUCONOKINASE-RELATED"/>
    <property type="match status" value="1"/>
</dbReference>
<evidence type="ECO:0000313" key="10">
    <source>
        <dbReference type="EMBL" id="MBW9095658.1"/>
    </source>
</evidence>
<evidence type="ECO:0000256" key="8">
    <source>
        <dbReference type="ARBA" id="ARBA00048090"/>
    </source>
</evidence>
<comment type="catalytic activity">
    <reaction evidence="8 9">
        <text>D-gluconate + ATP = 6-phospho-D-gluconate + ADP + H(+)</text>
        <dbReference type="Rhea" id="RHEA:19433"/>
        <dbReference type="ChEBI" id="CHEBI:15378"/>
        <dbReference type="ChEBI" id="CHEBI:18391"/>
        <dbReference type="ChEBI" id="CHEBI:30616"/>
        <dbReference type="ChEBI" id="CHEBI:58759"/>
        <dbReference type="ChEBI" id="CHEBI:456216"/>
        <dbReference type="EC" id="2.7.1.12"/>
    </reaction>
</comment>
<sequence length="163" mass="17340">MSGRRIVVMGVSAAGKSSVGRALADLLPVPFVDADALHPRANVEKMAAGMPLDDADRAPWLDAVGARLAGAETGIVVACSALRRTYRDRLRTSAPDVVFVHLTGSEQLLRERAEARTDHFMPAQLLRSQLDTLEALGEDEHGFALDVAGSVEELARNAAGRLG</sequence>
<dbReference type="Pfam" id="PF13671">
    <property type="entry name" value="AAA_33"/>
    <property type="match status" value="1"/>
</dbReference>
<gene>
    <name evidence="10" type="ORF">JNB62_18415</name>
</gene>
<evidence type="ECO:0000313" key="11">
    <source>
        <dbReference type="Proteomes" id="UP001196843"/>
    </source>
</evidence>